<dbReference type="KEGG" id="osg:BST96_14190"/>
<accession>A0A1X9NMN1</accession>
<dbReference type="InterPro" id="IPR021383">
    <property type="entry name" value="DUF3015"/>
</dbReference>
<feature type="signal peptide" evidence="1">
    <location>
        <begin position="1"/>
        <end position="19"/>
    </location>
</feature>
<dbReference type="Pfam" id="PF11220">
    <property type="entry name" value="DUF3015"/>
    <property type="match status" value="1"/>
</dbReference>
<evidence type="ECO:0000313" key="3">
    <source>
        <dbReference type="Proteomes" id="UP000193450"/>
    </source>
</evidence>
<reference evidence="2 3" key="1">
    <citation type="submission" date="2016-11" db="EMBL/GenBank/DDBJ databases">
        <title>Trade-off between light-utilization and light-protection in marine flavobacteria.</title>
        <authorList>
            <person name="Kumagai Y."/>
        </authorList>
    </citation>
    <scope>NUCLEOTIDE SEQUENCE [LARGE SCALE GENOMIC DNA]</scope>
    <source>
        <strain evidence="2 3">NBRC 107125</strain>
    </source>
</reference>
<keyword evidence="3" id="KW-1185">Reference proteome</keyword>
<dbReference type="EMBL" id="CP019343">
    <property type="protein sequence ID" value="ARN75163.1"/>
    <property type="molecule type" value="Genomic_DNA"/>
</dbReference>
<evidence type="ECO:0008006" key="4">
    <source>
        <dbReference type="Google" id="ProtNLM"/>
    </source>
</evidence>
<dbReference type="RefSeq" id="WP_085759335.1">
    <property type="nucleotide sequence ID" value="NZ_CP019343.1"/>
</dbReference>
<evidence type="ECO:0000256" key="1">
    <source>
        <dbReference type="SAM" id="SignalP"/>
    </source>
</evidence>
<keyword evidence="1" id="KW-0732">Signal</keyword>
<dbReference type="OrthoDB" id="334910at2"/>
<protein>
    <recommendedName>
        <fullName evidence="4">DUF3015 domain-containing protein</fullName>
    </recommendedName>
</protein>
<organism evidence="2 3">
    <name type="scientific">Oceanicoccus sagamiensis</name>
    <dbReference type="NCBI Taxonomy" id="716816"/>
    <lineage>
        <taxon>Bacteria</taxon>
        <taxon>Pseudomonadati</taxon>
        <taxon>Pseudomonadota</taxon>
        <taxon>Gammaproteobacteria</taxon>
        <taxon>Cellvibrionales</taxon>
        <taxon>Spongiibacteraceae</taxon>
        <taxon>Oceanicoccus</taxon>
    </lineage>
</organism>
<sequence>MKRIVAGIVLSSASVMSFAGTAGGEGCGWGQMLFDGQSGTATHVLALTTNSSTGNNTFGVTSGTNGCNASGTISYGGKEMVNVGLFMDEFSSDVAQGDGEVLSAVAVSLGVAPEDREHFKASMHENFATLFPSENVTTEDVLAAIWSVMQNDETLAVYVS</sequence>
<dbReference type="AlphaFoldDB" id="A0A1X9NMN1"/>
<proteinExistence type="predicted"/>
<name>A0A1X9NMN1_9GAMM</name>
<dbReference type="Proteomes" id="UP000193450">
    <property type="component" value="Chromosome"/>
</dbReference>
<feature type="chain" id="PRO_5012191848" description="DUF3015 domain-containing protein" evidence="1">
    <location>
        <begin position="20"/>
        <end position="160"/>
    </location>
</feature>
<evidence type="ECO:0000313" key="2">
    <source>
        <dbReference type="EMBL" id="ARN75163.1"/>
    </source>
</evidence>
<gene>
    <name evidence="2" type="ORF">BST96_14190</name>
</gene>
<dbReference type="STRING" id="716816.BST96_14190"/>